<feature type="transmembrane region" description="Helical" evidence="1">
    <location>
        <begin position="53"/>
        <end position="84"/>
    </location>
</feature>
<feature type="transmembrane region" description="Helical" evidence="1">
    <location>
        <begin position="90"/>
        <end position="111"/>
    </location>
</feature>
<accession>A0A1N6N2P3</accession>
<feature type="transmembrane region" description="Helical" evidence="1">
    <location>
        <begin position="20"/>
        <end position="41"/>
    </location>
</feature>
<dbReference type="Proteomes" id="UP000186079">
    <property type="component" value="Unassembled WGS sequence"/>
</dbReference>
<sequence length="289" mass="30504">MRAFAEFVMRGRMQATLGVAGSIAIPLLFWLGAAGGGFILLRRGLSDALSVLFWALLPALFWWLLGDPSILLVMVGTLVLAQVLRSTASWVWVLFSSVVLGMVFIAILSTISRELVESLAGAARPMLPQLMKDLPADQIAAVQESLIPALTGLIASFLQAASLVCLVLARYWQAALFNPGGFGQEFRAVRLPPALAIALLIGLLLAPALSAEAAPLAAICMVPLLFAGAGLGHGLIALKRLSGAWVFALYLAVLLFGNLICLLAVIDSLFDFRGRLARNQGSGPANGEG</sequence>
<evidence type="ECO:0000256" key="1">
    <source>
        <dbReference type="SAM" id="Phobius"/>
    </source>
</evidence>
<gene>
    <name evidence="2" type="ORF">SAMN05421672_10126</name>
</gene>
<keyword evidence="1" id="KW-0812">Transmembrane</keyword>
<name>A0A1N6N2P3_9PSED</name>
<organism evidence="2 3">
    <name type="scientific">Pseudomonas flexibilis</name>
    <dbReference type="NCBI Taxonomy" id="706570"/>
    <lineage>
        <taxon>Bacteria</taxon>
        <taxon>Pseudomonadati</taxon>
        <taxon>Pseudomonadota</taxon>
        <taxon>Gammaproteobacteria</taxon>
        <taxon>Pseudomonadales</taxon>
        <taxon>Pseudomonadaceae</taxon>
        <taxon>Pseudomonas</taxon>
    </lineage>
</organism>
<evidence type="ECO:0008006" key="4">
    <source>
        <dbReference type="Google" id="ProtNLM"/>
    </source>
</evidence>
<keyword evidence="1" id="KW-1133">Transmembrane helix</keyword>
<protein>
    <recommendedName>
        <fullName evidence="4">DUF2232 domain-containing protein</fullName>
    </recommendedName>
</protein>
<dbReference type="RefSeq" id="WP_039559360.1">
    <property type="nucleotide sequence ID" value="NZ_FTMC01000001.1"/>
</dbReference>
<evidence type="ECO:0000313" key="2">
    <source>
        <dbReference type="EMBL" id="SIP86337.1"/>
    </source>
</evidence>
<dbReference type="AlphaFoldDB" id="A0A1N6N2P3"/>
<feature type="transmembrane region" description="Helical" evidence="1">
    <location>
        <begin position="244"/>
        <end position="266"/>
    </location>
</feature>
<dbReference type="EMBL" id="FTMC01000001">
    <property type="protein sequence ID" value="SIP86337.1"/>
    <property type="molecule type" value="Genomic_DNA"/>
</dbReference>
<keyword evidence="1" id="KW-0472">Membrane</keyword>
<proteinExistence type="predicted"/>
<reference evidence="2 3" key="1">
    <citation type="submission" date="2017-01" db="EMBL/GenBank/DDBJ databases">
        <authorList>
            <person name="Mah S.A."/>
            <person name="Swanson W.J."/>
            <person name="Moy G.W."/>
            <person name="Vacquier V.D."/>
        </authorList>
    </citation>
    <scope>NUCLEOTIDE SEQUENCE [LARGE SCALE GENOMIC DNA]</scope>
    <source>
        <strain evidence="2 3">ATCC 29606</strain>
    </source>
</reference>
<feature type="transmembrane region" description="Helical" evidence="1">
    <location>
        <begin position="146"/>
        <end position="171"/>
    </location>
</feature>
<evidence type="ECO:0000313" key="3">
    <source>
        <dbReference type="Proteomes" id="UP000186079"/>
    </source>
</evidence>
<feature type="transmembrane region" description="Helical" evidence="1">
    <location>
        <begin position="216"/>
        <end position="238"/>
    </location>
</feature>
<feature type="transmembrane region" description="Helical" evidence="1">
    <location>
        <begin position="191"/>
        <end position="209"/>
    </location>
</feature>